<proteinExistence type="predicted"/>
<evidence type="ECO:0000313" key="6">
    <source>
        <dbReference type="Proteomes" id="UP000292648"/>
    </source>
</evidence>
<gene>
    <name evidence="5" type="ORF">EUZ87_00675</name>
</gene>
<evidence type="ECO:0000313" key="5">
    <source>
        <dbReference type="EMBL" id="TBX52702.1"/>
    </source>
</evidence>
<sequence>MTTKLALLQYDPEPAAVVAPDVDGRFTVPDKLLYIFTGDDYFQKFVTQYHGYRLGHFDTVTKISWVYQIIYHGQKLAVAQAPLGAPAATMYLEMLIDFGAQTVIAVGSCGALTALPECQLLVPTVALRDEGTSFHYLPAANWVPLDPRAMRAIGVTLTKAQVSWQMVKTWTTDAFFRETVTKVQAVRQQGCQVVEMECSALAACTAFRQVAFGQLLYTADTLAQLDHYDPRDWGTGGVFTAIELAAQSLLNY</sequence>
<accession>A0A4V2L297</accession>
<comment type="catalytic activity">
    <reaction evidence="3">
        <text>uridine + phosphate = alpha-D-ribose 1-phosphate + uracil</text>
        <dbReference type="Rhea" id="RHEA:24388"/>
        <dbReference type="ChEBI" id="CHEBI:16704"/>
        <dbReference type="ChEBI" id="CHEBI:17568"/>
        <dbReference type="ChEBI" id="CHEBI:43474"/>
        <dbReference type="ChEBI" id="CHEBI:57720"/>
        <dbReference type="EC" id="2.4.2.3"/>
    </reaction>
</comment>
<dbReference type="InterPro" id="IPR035994">
    <property type="entry name" value="Nucleoside_phosphorylase_sf"/>
</dbReference>
<dbReference type="Proteomes" id="UP000292648">
    <property type="component" value="Unassembled WGS sequence"/>
</dbReference>
<dbReference type="GO" id="GO:0004850">
    <property type="term" value="F:uridine phosphorylase activity"/>
    <property type="evidence" value="ECO:0007669"/>
    <property type="project" value="UniProtKB-EC"/>
</dbReference>
<feature type="domain" description="Nucleoside phosphorylase" evidence="4">
    <location>
        <begin position="66"/>
        <end position="224"/>
    </location>
</feature>
<dbReference type="SUPFAM" id="SSF53167">
    <property type="entry name" value="Purine and uridine phosphorylases"/>
    <property type="match status" value="1"/>
</dbReference>
<dbReference type="CDD" id="cd09007">
    <property type="entry name" value="NP-I_spr0068"/>
    <property type="match status" value="1"/>
</dbReference>
<organism evidence="5 6">
    <name type="scientific">Lactiplantibacillus paraplantarum</name>
    <dbReference type="NCBI Taxonomy" id="60520"/>
    <lineage>
        <taxon>Bacteria</taxon>
        <taxon>Bacillati</taxon>
        <taxon>Bacillota</taxon>
        <taxon>Bacilli</taxon>
        <taxon>Lactobacillales</taxon>
        <taxon>Lactobacillaceae</taxon>
        <taxon>Lactiplantibacillus</taxon>
    </lineage>
</organism>
<comment type="caution">
    <text evidence="5">The sequence shown here is derived from an EMBL/GenBank/DDBJ whole genome shotgun (WGS) entry which is preliminary data.</text>
</comment>
<protein>
    <recommendedName>
        <fullName evidence="2">Uridine phosphorylase</fullName>
        <ecNumber evidence="1">2.4.2.3</ecNumber>
    </recommendedName>
</protein>
<dbReference type="PANTHER" id="PTHR43691:SF11">
    <property type="entry name" value="FI09636P-RELATED"/>
    <property type="match status" value="1"/>
</dbReference>
<dbReference type="GO" id="GO:0006152">
    <property type="term" value="P:purine nucleoside catabolic process"/>
    <property type="evidence" value="ECO:0007669"/>
    <property type="project" value="TreeGrafter"/>
</dbReference>
<dbReference type="Pfam" id="PF01048">
    <property type="entry name" value="PNP_UDP_1"/>
    <property type="match status" value="1"/>
</dbReference>
<reference evidence="5 6" key="1">
    <citation type="submission" date="2019-01" db="EMBL/GenBank/DDBJ databases">
        <title>Draft genome sequence of Lactobacillus paraplantarum OSY-TC318, a Producer of the novel lantibiotic Paraplantaracin TC318.</title>
        <authorList>
            <person name="Hussein W.E."/>
            <person name="Huang E."/>
            <person name="Yousef A.E."/>
        </authorList>
    </citation>
    <scope>NUCLEOTIDE SEQUENCE [LARGE SCALE GENOMIC DNA]</scope>
    <source>
        <strain evidence="5 6">OSY-TC318</strain>
    </source>
</reference>
<evidence type="ECO:0000256" key="2">
    <source>
        <dbReference type="ARBA" id="ARBA00021980"/>
    </source>
</evidence>
<name>A0A4V2L297_9LACO</name>
<dbReference type="EMBL" id="SEHH01000009">
    <property type="protein sequence ID" value="TBX52702.1"/>
    <property type="molecule type" value="Genomic_DNA"/>
</dbReference>
<dbReference type="GO" id="GO:0005829">
    <property type="term" value="C:cytosol"/>
    <property type="evidence" value="ECO:0007669"/>
    <property type="project" value="TreeGrafter"/>
</dbReference>
<dbReference type="EC" id="2.4.2.3" evidence="1"/>
<evidence type="ECO:0000256" key="3">
    <source>
        <dbReference type="ARBA" id="ARBA00048447"/>
    </source>
</evidence>
<dbReference type="PANTHER" id="PTHR43691">
    <property type="entry name" value="URIDINE PHOSPHORYLASE"/>
    <property type="match status" value="1"/>
</dbReference>
<evidence type="ECO:0000259" key="4">
    <source>
        <dbReference type="Pfam" id="PF01048"/>
    </source>
</evidence>
<dbReference type="GO" id="GO:0004731">
    <property type="term" value="F:purine-nucleoside phosphorylase activity"/>
    <property type="evidence" value="ECO:0007669"/>
    <property type="project" value="TreeGrafter"/>
</dbReference>
<dbReference type="AlphaFoldDB" id="A0A4V2L297"/>
<dbReference type="Gene3D" id="3.40.50.1580">
    <property type="entry name" value="Nucleoside phosphorylase domain"/>
    <property type="match status" value="1"/>
</dbReference>
<evidence type="ECO:0000256" key="1">
    <source>
        <dbReference type="ARBA" id="ARBA00011888"/>
    </source>
</evidence>
<dbReference type="InterPro" id="IPR000845">
    <property type="entry name" value="Nucleoside_phosphorylase_d"/>
</dbReference>